<dbReference type="Gene3D" id="3.20.110.10">
    <property type="entry name" value="Glycoside hydrolase 38, N terminal domain"/>
    <property type="match status" value="2"/>
</dbReference>
<sequence length="365" mass="41560">ACNPVKDGMLNVHIVPHTHDDVGWVKTYQQYYDQVLSSAGSRPTSSITTKCQTVFDSAQLTVNSAEHLVDSAEQLVNSAEHCVDRAEHFVDSAEHLVDSAEHLVVEHFVDSAEHFVDSAEHFVDSAEHLVYSAQLLVDSAEHFVDSDEHLVHSAQLLVDSAEYFVDSAEHLVDSAEHFVDSAEHFVDSAEHLVAEHFVDSAEHFVDSAEHLVYNVSYIISSVVENLKEDIMGQKRFIYVEMAFLKMWWQKQDESTKETFRSLVDKGKLEIILGGWCMNDEATPYYLDIIDQHSLGFEFIRKNIGDCGRPKIGWQIDPFGHSRELGSLFKQFGFHGMFVGRIDYQDKEQRRKTKTMEMVWKTSDSL</sequence>
<proteinExistence type="predicted"/>
<dbReference type="SUPFAM" id="SSF88713">
    <property type="entry name" value="Glycoside hydrolase/deacetylase"/>
    <property type="match status" value="2"/>
</dbReference>
<protein>
    <submittedName>
        <fullName evidence="2">MA2B1-like protein</fullName>
    </submittedName>
</protein>
<evidence type="ECO:0000313" key="2">
    <source>
        <dbReference type="EMBL" id="WAQ95197.1"/>
    </source>
</evidence>
<dbReference type="InterPro" id="IPR050843">
    <property type="entry name" value="Glycosyl_Hydrlase_38"/>
</dbReference>
<accession>A0ABY7DC00</accession>
<feature type="domain" description="Glycoside hydrolase family 38 N-terminal" evidence="1">
    <location>
        <begin position="11"/>
        <end position="54"/>
    </location>
</feature>
<organism evidence="2 3">
    <name type="scientific">Mya arenaria</name>
    <name type="common">Soft-shell clam</name>
    <dbReference type="NCBI Taxonomy" id="6604"/>
    <lineage>
        <taxon>Eukaryota</taxon>
        <taxon>Metazoa</taxon>
        <taxon>Spiralia</taxon>
        <taxon>Lophotrochozoa</taxon>
        <taxon>Mollusca</taxon>
        <taxon>Bivalvia</taxon>
        <taxon>Autobranchia</taxon>
        <taxon>Heteroconchia</taxon>
        <taxon>Euheterodonta</taxon>
        <taxon>Imparidentia</taxon>
        <taxon>Neoheterodontei</taxon>
        <taxon>Myida</taxon>
        <taxon>Myoidea</taxon>
        <taxon>Myidae</taxon>
        <taxon>Mya</taxon>
    </lineage>
</organism>
<dbReference type="InterPro" id="IPR027291">
    <property type="entry name" value="Glyco_hydro_38_N_sf"/>
</dbReference>
<dbReference type="InterPro" id="IPR011330">
    <property type="entry name" value="Glyco_hydro/deAcase_b/a-brl"/>
</dbReference>
<dbReference type="PANTHER" id="PTHR11607">
    <property type="entry name" value="ALPHA-MANNOSIDASE"/>
    <property type="match status" value="1"/>
</dbReference>
<feature type="domain" description="Glycoside hydrolase family 38 N-terminal" evidence="1">
    <location>
        <begin position="213"/>
        <end position="363"/>
    </location>
</feature>
<evidence type="ECO:0000313" key="3">
    <source>
        <dbReference type="Proteomes" id="UP001164746"/>
    </source>
</evidence>
<dbReference type="InterPro" id="IPR000602">
    <property type="entry name" value="Glyco_hydro_38_N"/>
</dbReference>
<feature type="non-terminal residue" evidence="2">
    <location>
        <position position="1"/>
    </location>
</feature>
<gene>
    <name evidence="2" type="ORF">MAR_027887</name>
</gene>
<evidence type="ECO:0000259" key="1">
    <source>
        <dbReference type="Pfam" id="PF01074"/>
    </source>
</evidence>
<dbReference type="Pfam" id="PF01074">
    <property type="entry name" value="Glyco_hydro_38N"/>
    <property type="match status" value="2"/>
</dbReference>
<dbReference type="Proteomes" id="UP001164746">
    <property type="component" value="Chromosome 2"/>
</dbReference>
<dbReference type="PANTHER" id="PTHR11607:SF3">
    <property type="entry name" value="LYSOSOMAL ALPHA-MANNOSIDASE"/>
    <property type="match status" value="1"/>
</dbReference>
<keyword evidence="3" id="KW-1185">Reference proteome</keyword>
<dbReference type="EMBL" id="CP111013">
    <property type="protein sequence ID" value="WAQ95197.1"/>
    <property type="molecule type" value="Genomic_DNA"/>
</dbReference>
<name>A0ABY7DC00_MYAAR</name>
<reference evidence="2" key="1">
    <citation type="submission" date="2022-11" db="EMBL/GenBank/DDBJ databases">
        <title>Centuries of genome instability and evolution in soft-shell clam transmissible cancer (bioRxiv).</title>
        <authorList>
            <person name="Hart S.F.M."/>
            <person name="Yonemitsu M.A."/>
            <person name="Giersch R.M."/>
            <person name="Beal B.F."/>
            <person name="Arriagada G."/>
            <person name="Davis B.W."/>
            <person name="Ostrander E.A."/>
            <person name="Goff S.P."/>
            <person name="Metzger M.J."/>
        </authorList>
    </citation>
    <scope>NUCLEOTIDE SEQUENCE</scope>
    <source>
        <strain evidence="2">MELC-2E11</strain>
        <tissue evidence="2">Siphon/mantle</tissue>
    </source>
</reference>
<feature type="non-terminal residue" evidence="2">
    <location>
        <position position="365"/>
    </location>
</feature>